<proteinExistence type="predicted"/>
<keyword evidence="2" id="KW-0812">Transmembrane</keyword>
<evidence type="ECO:0000256" key="1">
    <source>
        <dbReference type="SAM" id="MobiDB-lite"/>
    </source>
</evidence>
<protein>
    <submittedName>
        <fullName evidence="3">Uncharacterized protein</fullName>
    </submittedName>
</protein>
<name>A0A2A8D4W7_9MICC</name>
<keyword evidence="4" id="KW-1185">Reference proteome</keyword>
<organism evidence="3 4">
    <name type="scientific">Rothia dentocariosa</name>
    <dbReference type="NCBI Taxonomy" id="2047"/>
    <lineage>
        <taxon>Bacteria</taxon>
        <taxon>Bacillati</taxon>
        <taxon>Actinomycetota</taxon>
        <taxon>Actinomycetes</taxon>
        <taxon>Micrococcales</taxon>
        <taxon>Micrococcaceae</taxon>
        <taxon>Rothia</taxon>
    </lineage>
</organism>
<feature type="region of interest" description="Disordered" evidence="1">
    <location>
        <begin position="207"/>
        <end position="232"/>
    </location>
</feature>
<dbReference type="RefSeq" id="WP_070661337.1">
    <property type="nucleotide sequence ID" value="NZ_CAURLQ010000042.1"/>
</dbReference>
<gene>
    <name evidence="3" type="ORF">CRM92_07945</name>
</gene>
<dbReference type="Proteomes" id="UP000219947">
    <property type="component" value="Unassembled WGS sequence"/>
</dbReference>
<reference evidence="3" key="1">
    <citation type="submission" date="2017-10" db="EMBL/GenBank/DDBJ databases">
        <title>Kefir isolates.</title>
        <authorList>
            <person name="Kim Y."/>
            <person name="Blasche S."/>
        </authorList>
    </citation>
    <scope>NUCLEOTIDE SEQUENCE [LARGE SCALE GENOMIC DNA]</scope>
    <source>
        <strain evidence="3">OG2-2</strain>
    </source>
</reference>
<feature type="compositionally biased region" description="Acidic residues" evidence="1">
    <location>
        <begin position="223"/>
        <end position="232"/>
    </location>
</feature>
<keyword evidence="2" id="KW-1133">Transmembrane helix</keyword>
<keyword evidence="2" id="KW-0472">Membrane</keyword>
<dbReference type="AlphaFoldDB" id="A0A2A8D4W7"/>
<feature type="compositionally biased region" description="Basic and acidic residues" evidence="1">
    <location>
        <begin position="207"/>
        <end position="222"/>
    </location>
</feature>
<evidence type="ECO:0000313" key="4">
    <source>
        <dbReference type="Proteomes" id="UP000219947"/>
    </source>
</evidence>
<sequence>MDNAFLSPILSALGRTFLSRYNRSKKVNAEIQRMPLMIVTAWGIWIFSVALAIFFTGSTINGGGTTFTGIMIFAVGEVVLILLGLLFYAWYRNAYVEITRSYVLRRDLFRFVNKVEYRHISGYGYHEEPTGGIDSDDGLYLNGPDDEEGFPTPGVRLHGVWANYDYVLGQLAFRIMNERWAEPDSDEDHAQVMEYVSSGQARRVCLEHDGMEFPENTKKPDQDSLEENSSDE</sequence>
<accession>A0A2A8D4W7</accession>
<evidence type="ECO:0000313" key="3">
    <source>
        <dbReference type="EMBL" id="PEN16012.1"/>
    </source>
</evidence>
<feature type="transmembrane region" description="Helical" evidence="2">
    <location>
        <begin position="67"/>
        <end position="91"/>
    </location>
</feature>
<evidence type="ECO:0000256" key="2">
    <source>
        <dbReference type="SAM" id="Phobius"/>
    </source>
</evidence>
<dbReference type="EMBL" id="PDEV01000003">
    <property type="protein sequence ID" value="PEN16012.1"/>
    <property type="molecule type" value="Genomic_DNA"/>
</dbReference>
<comment type="caution">
    <text evidence="3">The sequence shown here is derived from an EMBL/GenBank/DDBJ whole genome shotgun (WGS) entry which is preliminary data.</text>
</comment>
<feature type="transmembrane region" description="Helical" evidence="2">
    <location>
        <begin position="34"/>
        <end position="55"/>
    </location>
</feature>